<evidence type="ECO:0000313" key="2">
    <source>
        <dbReference type="EMBL" id="KAL3425142.1"/>
    </source>
</evidence>
<organism evidence="2 3">
    <name type="scientific">Phlyctema vagabunda</name>
    <dbReference type="NCBI Taxonomy" id="108571"/>
    <lineage>
        <taxon>Eukaryota</taxon>
        <taxon>Fungi</taxon>
        <taxon>Dikarya</taxon>
        <taxon>Ascomycota</taxon>
        <taxon>Pezizomycotina</taxon>
        <taxon>Leotiomycetes</taxon>
        <taxon>Helotiales</taxon>
        <taxon>Dermateaceae</taxon>
        <taxon>Phlyctema</taxon>
    </lineage>
</organism>
<feature type="signal peptide" evidence="1">
    <location>
        <begin position="1"/>
        <end position="19"/>
    </location>
</feature>
<name>A0ABR4PP59_9HELO</name>
<keyword evidence="1" id="KW-0732">Signal</keyword>
<dbReference type="EMBL" id="JBFCZG010000003">
    <property type="protein sequence ID" value="KAL3425142.1"/>
    <property type="molecule type" value="Genomic_DNA"/>
</dbReference>
<feature type="chain" id="PRO_5047210917" evidence="1">
    <location>
        <begin position="20"/>
        <end position="231"/>
    </location>
</feature>
<dbReference type="Proteomes" id="UP001629113">
    <property type="component" value="Unassembled WGS sequence"/>
</dbReference>
<evidence type="ECO:0000256" key="1">
    <source>
        <dbReference type="SAM" id="SignalP"/>
    </source>
</evidence>
<sequence length="231" mass="25527">MKLSIVAFQLLAVIRGGFAIPENHAQMLLDVSERFDIPLQNGGESYWRRLSNLEVIPLHSKARTGLIPIAIEEGLISALGPRFANVFIEDALRHGTCWSTFANDMIQAVPCFLAAMLAMDSSILLQCGLDATSICKTLECLPSNHYDFVSSFCNHDRHLLVNQRATDMKYNYVDTKTYVLKHGPLAGWRGDIHKDKHDFDIAQCLDCDQLNLKCCGGGGCAPNGMCMGQCC</sequence>
<accession>A0ABR4PP59</accession>
<reference evidence="2 3" key="1">
    <citation type="submission" date="2024-06" db="EMBL/GenBank/DDBJ databases">
        <title>Complete genome of Phlyctema vagabunda strain 19-DSS-EL-015.</title>
        <authorList>
            <person name="Fiorenzani C."/>
        </authorList>
    </citation>
    <scope>NUCLEOTIDE SEQUENCE [LARGE SCALE GENOMIC DNA]</scope>
    <source>
        <strain evidence="2 3">19-DSS-EL-015</strain>
    </source>
</reference>
<protein>
    <submittedName>
        <fullName evidence="2">Uncharacterized protein</fullName>
    </submittedName>
</protein>
<gene>
    <name evidence="2" type="ORF">PVAG01_04423</name>
</gene>
<evidence type="ECO:0000313" key="3">
    <source>
        <dbReference type="Proteomes" id="UP001629113"/>
    </source>
</evidence>
<comment type="caution">
    <text evidence="2">The sequence shown here is derived from an EMBL/GenBank/DDBJ whole genome shotgun (WGS) entry which is preliminary data.</text>
</comment>
<proteinExistence type="predicted"/>
<keyword evidence="3" id="KW-1185">Reference proteome</keyword>